<dbReference type="STRING" id="45235.A0A2K3QHI6"/>
<evidence type="ECO:0000259" key="3">
    <source>
        <dbReference type="PROSITE" id="PS50405"/>
    </source>
</evidence>
<gene>
    <name evidence="4" type="ORF">TCAP_03058</name>
</gene>
<dbReference type="EMBL" id="NRSZ01000469">
    <property type="protein sequence ID" value="PNY27014.1"/>
    <property type="molecule type" value="Genomic_DNA"/>
</dbReference>
<dbReference type="PROSITE" id="PS50405">
    <property type="entry name" value="GST_CTER"/>
    <property type="match status" value="1"/>
</dbReference>
<dbReference type="Proteomes" id="UP000236621">
    <property type="component" value="Unassembled WGS sequence"/>
</dbReference>
<proteinExistence type="predicted"/>
<reference evidence="4 5" key="1">
    <citation type="submission" date="2017-08" db="EMBL/GenBank/DDBJ databases">
        <title>Harnessing the power of phylogenomics to disentangle the directionality and signatures of interkingdom host jumping in the parasitic fungal genus Tolypocladium.</title>
        <authorList>
            <person name="Quandt C.A."/>
            <person name="Patterson W."/>
            <person name="Spatafora J.W."/>
        </authorList>
    </citation>
    <scope>NUCLEOTIDE SEQUENCE [LARGE SCALE GENOMIC DNA]</scope>
    <source>
        <strain evidence="4 5">CBS 113982</strain>
    </source>
</reference>
<organism evidence="4 5">
    <name type="scientific">Tolypocladium capitatum</name>
    <dbReference type="NCBI Taxonomy" id="45235"/>
    <lineage>
        <taxon>Eukaryota</taxon>
        <taxon>Fungi</taxon>
        <taxon>Dikarya</taxon>
        <taxon>Ascomycota</taxon>
        <taxon>Pezizomycotina</taxon>
        <taxon>Sordariomycetes</taxon>
        <taxon>Hypocreomycetidae</taxon>
        <taxon>Hypocreales</taxon>
        <taxon>Ophiocordycipitaceae</taxon>
        <taxon>Tolypocladium</taxon>
    </lineage>
</organism>
<dbReference type="Gene3D" id="1.20.1050.10">
    <property type="match status" value="1"/>
</dbReference>
<dbReference type="InterPro" id="IPR036249">
    <property type="entry name" value="Thioredoxin-like_sf"/>
</dbReference>
<accession>A0A2K3QHI6</accession>
<dbReference type="PROSITE" id="PS50404">
    <property type="entry name" value="GST_NTER"/>
    <property type="match status" value="1"/>
</dbReference>
<dbReference type="InterPro" id="IPR050213">
    <property type="entry name" value="GST_superfamily"/>
</dbReference>
<dbReference type="InterPro" id="IPR004046">
    <property type="entry name" value="GST_C"/>
</dbReference>
<protein>
    <submittedName>
        <fullName evidence="4">Glutathione S-transferase</fullName>
    </submittedName>
</protein>
<evidence type="ECO:0000313" key="4">
    <source>
        <dbReference type="EMBL" id="PNY27014.1"/>
    </source>
</evidence>
<dbReference type="GO" id="GO:0004364">
    <property type="term" value="F:glutathione transferase activity"/>
    <property type="evidence" value="ECO:0007669"/>
    <property type="project" value="TreeGrafter"/>
</dbReference>
<feature type="domain" description="GST N-terminal" evidence="2">
    <location>
        <begin position="61"/>
        <end position="145"/>
    </location>
</feature>
<evidence type="ECO:0000256" key="1">
    <source>
        <dbReference type="SAM" id="MobiDB-lite"/>
    </source>
</evidence>
<evidence type="ECO:0000259" key="2">
    <source>
        <dbReference type="PROSITE" id="PS50404"/>
    </source>
</evidence>
<dbReference type="PANTHER" id="PTHR11571:SF263">
    <property type="entry name" value="GLUTATHIONE S-TRANSFERASE"/>
    <property type="match status" value="1"/>
</dbReference>
<dbReference type="InterPro" id="IPR036282">
    <property type="entry name" value="Glutathione-S-Trfase_C_sf"/>
</dbReference>
<feature type="region of interest" description="Disordered" evidence="1">
    <location>
        <begin position="23"/>
        <end position="54"/>
    </location>
</feature>
<dbReference type="InterPro" id="IPR004045">
    <property type="entry name" value="Glutathione_S-Trfase_N"/>
</dbReference>
<name>A0A2K3QHI6_9HYPO</name>
<keyword evidence="4" id="KW-0808">Transferase</keyword>
<dbReference type="SUPFAM" id="SSF52833">
    <property type="entry name" value="Thioredoxin-like"/>
    <property type="match status" value="1"/>
</dbReference>
<comment type="caution">
    <text evidence="4">The sequence shown here is derived from an EMBL/GenBank/DDBJ whole genome shotgun (WGS) entry which is preliminary data.</text>
</comment>
<dbReference type="Gene3D" id="3.40.30.10">
    <property type="entry name" value="Glutaredoxin"/>
    <property type="match status" value="1"/>
</dbReference>
<dbReference type="PANTHER" id="PTHR11571">
    <property type="entry name" value="GLUTATHIONE S-TRANSFERASE"/>
    <property type="match status" value="1"/>
</dbReference>
<dbReference type="SUPFAM" id="SSF47616">
    <property type="entry name" value="GST C-terminal domain-like"/>
    <property type="match status" value="1"/>
</dbReference>
<dbReference type="OrthoDB" id="414243at2759"/>
<dbReference type="GO" id="GO:0006749">
    <property type="term" value="P:glutathione metabolic process"/>
    <property type="evidence" value="ECO:0007669"/>
    <property type="project" value="TreeGrafter"/>
</dbReference>
<dbReference type="InterPro" id="IPR010987">
    <property type="entry name" value="Glutathione-S-Trfase_C-like"/>
</dbReference>
<feature type="domain" description="GST C-terminal" evidence="3">
    <location>
        <begin position="155"/>
        <end position="298"/>
    </location>
</feature>
<sequence length="301" mass="33702">MLWLPGTTCMKYGSDCVPVGASTSPSTTALSGPREFGFIRRPSTMSTPDAKRVKPNNDDAPYELVYWPGIPGRGELIRLLLEEAGAPYSDNKAITTVLGYMSPDNKGDATNPPVFAPPVLKHGNLFINQTPNILLYLAPRLGLAPAEGNALFHLNEIVLTIIDGLVNEAHDTHHPIASSLTYEDQMPEAKKRSERFINERLPKYLGYVQRVLHAKTSGDGPWLYGDRLTYADLVLFQCVNGTQYAFPKAMDKLKKSRKYDGVFKLCDVVQERPRIKEYLGSERRSAYSDGIWRHYPELDQE</sequence>
<keyword evidence="5" id="KW-1185">Reference proteome</keyword>
<dbReference type="AlphaFoldDB" id="A0A2K3QHI6"/>
<dbReference type="Pfam" id="PF14497">
    <property type="entry name" value="GST_C_3"/>
    <property type="match status" value="1"/>
</dbReference>
<dbReference type="CDD" id="cd03192">
    <property type="entry name" value="GST_C_Sigma_like"/>
    <property type="match status" value="1"/>
</dbReference>
<evidence type="ECO:0000313" key="5">
    <source>
        <dbReference type="Proteomes" id="UP000236621"/>
    </source>
</evidence>